<dbReference type="STRING" id="7719.ENSCINP00000014086"/>
<feature type="region of interest" description="Disordered" evidence="1">
    <location>
        <begin position="406"/>
        <end position="435"/>
    </location>
</feature>
<dbReference type="EMBL" id="EAAA01002950">
    <property type="status" value="NOT_ANNOTATED_CDS"/>
    <property type="molecule type" value="Genomic_DNA"/>
</dbReference>
<reference evidence="4" key="1">
    <citation type="journal article" date="2002" name="Science">
        <title>The draft genome of Ciona intestinalis: insights into chordate and vertebrate origins.</title>
        <authorList>
            <person name="Dehal P."/>
            <person name="Satou Y."/>
            <person name="Campbell R.K."/>
            <person name="Chapman J."/>
            <person name="Degnan B."/>
            <person name="De Tomaso A."/>
            <person name="Davidson B."/>
            <person name="Di Gregorio A."/>
            <person name="Gelpke M."/>
            <person name="Goodstein D.M."/>
            <person name="Harafuji N."/>
            <person name="Hastings K.E."/>
            <person name="Ho I."/>
            <person name="Hotta K."/>
            <person name="Huang W."/>
            <person name="Kawashima T."/>
            <person name="Lemaire P."/>
            <person name="Martinez D."/>
            <person name="Meinertzhagen I.A."/>
            <person name="Necula S."/>
            <person name="Nonaka M."/>
            <person name="Putnam N."/>
            <person name="Rash S."/>
            <person name="Saiga H."/>
            <person name="Satake M."/>
            <person name="Terry A."/>
            <person name="Yamada L."/>
            <person name="Wang H.G."/>
            <person name="Awazu S."/>
            <person name="Azumi K."/>
            <person name="Boore J."/>
            <person name="Branno M."/>
            <person name="Chin-Bow S."/>
            <person name="DeSantis R."/>
            <person name="Doyle S."/>
            <person name="Francino P."/>
            <person name="Keys D.N."/>
            <person name="Haga S."/>
            <person name="Hayashi H."/>
            <person name="Hino K."/>
            <person name="Imai K.S."/>
            <person name="Inaba K."/>
            <person name="Kano S."/>
            <person name="Kobayashi K."/>
            <person name="Kobayashi M."/>
            <person name="Lee B.I."/>
            <person name="Makabe K.W."/>
            <person name="Manohar C."/>
            <person name="Matassi G."/>
            <person name="Medina M."/>
            <person name="Mochizuki Y."/>
            <person name="Mount S."/>
            <person name="Morishita T."/>
            <person name="Miura S."/>
            <person name="Nakayama A."/>
            <person name="Nishizaka S."/>
            <person name="Nomoto H."/>
            <person name="Ohta F."/>
            <person name="Oishi K."/>
            <person name="Rigoutsos I."/>
            <person name="Sano M."/>
            <person name="Sasaki A."/>
            <person name="Sasakura Y."/>
            <person name="Shoguchi E."/>
            <person name="Shin-i T."/>
            <person name="Spagnuolo A."/>
            <person name="Stainier D."/>
            <person name="Suzuki M.M."/>
            <person name="Tassy O."/>
            <person name="Takatori N."/>
            <person name="Tokuoka M."/>
            <person name="Yagi K."/>
            <person name="Yoshizaki F."/>
            <person name="Wada S."/>
            <person name="Zhang C."/>
            <person name="Hyatt P.D."/>
            <person name="Larimer F."/>
            <person name="Detter C."/>
            <person name="Doggett N."/>
            <person name="Glavina T."/>
            <person name="Hawkins T."/>
            <person name="Richardson P."/>
            <person name="Lucas S."/>
            <person name="Kohara Y."/>
            <person name="Levine M."/>
            <person name="Satoh N."/>
            <person name="Rokhsar D.S."/>
        </authorList>
    </citation>
    <scope>NUCLEOTIDE SEQUENCE [LARGE SCALE GENOMIC DNA]</scope>
</reference>
<dbReference type="InterPro" id="IPR036465">
    <property type="entry name" value="vWFA_dom_sf"/>
</dbReference>
<dbReference type="Proteomes" id="UP000008144">
    <property type="component" value="Chromosome 9"/>
</dbReference>
<feature type="region of interest" description="Disordered" evidence="1">
    <location>
        <begin position="1"/>
        <end position="56"/>
    </location>
</feature>
<feature type="domain" description="VWFA" evidence="2">
    <location>
        <begin position="194"/>
        <end position="389"/>
    </location>
</feature>
<dbReference type="OMA" id="SQINTHG"/>
<dbReference type="InParanoid" id="F6ZXB8"/>
<sequence>MNRQEAETTKALAWKVSNRNASLPPTPYKSQSTDEETSSNRPQSSKKSRRPQKETFYTEDKNSVGVVYKKYPKKKSVRKAVPEPIFPQMEERITSKQWLRKYGIKKMKLDLNRYVSGPVCIHKKARSKNVTSKWFCSIFPSVDIDGQVRHIDMQESEMVEYEKHVVTLIRRYLTRMQWLLSGSRKMFGSILESNVVILIDVSGSMSYNMDELKKEITSLIWEQLNGNKTAFNIVAFSNTSTKWQDSITESNQSACHDAVQWVSALTAHGGSATLKAIQVALADEEAEAIYLLTDGKPDSSIKLTLSEASNLNKKNIPIHTISFNCDNREANDFLKSLSSNSGGRFHRCHGEADAQFAIHRLMQDECFDEDDPNLPSFQGDDLKRLNDEVNKARKFLTQSRRFKSIIQEHEAETRKEQEPPSPLPNKWISDKPFLP</sequence>
<keyword evidence="4" id="KW-1185">Reference proteome</keyword>
<dbReference type="InterPro" id="IPR002035">
    <property type="entry name" value="VWF_A"/>
</dbReference>
<protein>
    <recommendedName>
        <fullName evidence="2">VWFA domain-containing protein</fullName>
    </recommendedName>
</protein>
<dbReference type="PANTHER" id="PTHR46478">
    <property type="entry name" value="VON WILLEBRAND FACTOR A DOMAIN-CONTAINING PROTEIN 3A"/>
    <property type="match status" value="1"/>
</dbReference>
<dbReference type="CDD" id="cd00198">
    <property type="entry name" value="vWFA"/>
    <property type="match status" value="1"/>
</dbReference>
<evidence type="ECO:0000313" key="4">
    <source>
        <dbReference type="Proteomes" id="UP000008144"/>
    </source>
</evidence>
<proteinExistence type="predicted"/>
<evidence type="ECO:0000259" key="2">
    <source>
        <dbReference type="PROSITE" id="PS50234"/>
    </source>
</evidence>
<dbReference type="HOGENOM" id="CLU_045486_0_0_1"/>
<dbReference type="GeneTree" id="ENSGT00940000159290"/>
<reference evidence="3" key="3">
    <citation type="submission" date="2025-08" db="UniProtKB">
        <authorList>
            <consortium name="Ensembl"/>
        </authorList>
    </citation>
    <scope>IDENTIFICATION</scope>
</reference>
<accession>F6ZXB8</accession>
<feature type="compositionally biased region" description="Polar residues" evidence="1">
    <location>
        <begin position="17"/>
        <end position="31"/>
    </location>
</feature>
<name>F6ZXB8_CIOIN</name>
<evidence type="ECO:0000256" key="1">
    <source>
        <dbReference type="SAM" id="MobiDB-lite"/>
    </source>
</evidence>
<dbReference type="PANTHER" id="PTHR46478:SF1">
    <property type="entry name" value="VON WILLEBRAND FACTOR A DOMAIN-CONTAINING PROTEIN 3A"/>
    <property type="match status" value="1"/>
</dbReference>
<dbReference type="Ensembl" id="ENSCINT00000014086.3">
    <property type="protein sequence ID" value="ENSCINP00000014086.3"/>
    <property type="gene ID" value="ENSCING00000006859.3"/>
</dbReference>
<reference evidence="3" key="4">
    <citation type="submission" date="2025-09" db="UniProtKB">
        <authorList>
            <consortium name="Ensembl"/>
        </authorList>
    </citation>
    <scope>IDENTIFICATION</scope>
</reference>
<dbReference type="Pfam" id="PF13768">
    <property type="entry name" value="VWA_3"/>
    <property type="match status" value="1"/>
</dbReference>
<organism evidence="3 4">
    <name type="scientific">Ciona intestinalis</name>
    <name type="common">Transparent sea squirt</name>
    <name type="synonym">Ascidia intestinalis</name>
    <dbReference type="NCBI Taxonomy" id="7719"/>
    <lineage>
        <taxon>Eukaryota</taxon>
        <taxon>Metazoa</taxon>
        <taxon>Chordata</taxon>
        <taxon>Tunicata</taxon>
        <taxon>Ascidiacea</taxon>
        <taxon>Phlebobranchia</taxon>
        <taxon>Cionidae</taxon>
        <taxon>Ciona</taxon>
    </lineage>
</organism>
<evidence type="ECO:0000313" key="3">
    <source>
        <dbReference type="Ensembl" id="ENSCINP00000014086.3"/>
    </source>
</evidence>
<dbReference type="SUPFAM" id="SSF53300">
    <property type="entry name" value="vWA-like"/>
    <property type="match status" value="1"/>
</dbReference>
<dbReference type="SMART" id="SM00327">
    <property type="entry name" value="VWA"/>
    <property type="match status" value="1"/>
</dbReference>
<dbReference type="PROSITE" id="PS50234">
    <property type="entry name" value="VWFA"/>
    <property type="match status" value="1"/>
</dbReference>
<dbReference type="Gene3D" id="3.40.50.410">
    <property type="entry name" value="von Willebrand factor, type A domain"/>
    <property type="match status" value="1"/>
</dbReference>
<reference evidence="3" key="2">
    <citation type="journal article" date="2008" name="Genome Biol.">
        <title>Improved genome assembly and evidence-based global gene model set for the chordate Ciona intestinalis: new insight into intron and operon populations.</title>
        <authorList>
            <person name="Satou Y."/>
            <person name="Mineta K."/>
            <person name="Ogasawara M."/>
            <person name="Sasakura Y."/>
            <person name="Shoguchi E."/>
            <person name="Ueno K."/>
            <person name="Yamada L."/>
            <person name="Matsumoto J."/>
            <person name="Wasserscheid J."/>
            <person name="Dewar K."/>
            <person name="Wiley G.B."/>
            <person name="Macmil S.L."/>
            <person name="Roe B.A."/>
            <person name="Zeller R.W."/>
            <person name="Hastings K.E."/>
            <person name="Lemaire P."/>
            <person name="Lindquist E."/>
            <person name="Endo T."/>
            <person name="Hotta K."/>
            <person name="Inaba K."/>
        </authorList>
    </citation>
    <scope>NUCLEOTIDE SEQUENCE [LARGE SCALE GENOMIC DNA]</scope>
    <source>
        <strain evidence="3">wild type</strain>
    </source>
</reference>
<feature type="compositionally biased region" description="Basic and acidic residues" evidence="1">
    <location>
        <begin position="406"/>
        <end position="418"/>
    </location>
</feature>
<dbReference type="AlphaFoldDB" id="F6ZXB8"/>